<organism evidence="2 3">
    <name type="scientific">Ignelater luminosus</name>
    <name type="common">Cucubano</name>
    <name type="synonym">Pyrophorus luminosus</name>
    <dbReference type="NCBI Taxonomy" id="2038154"/>
    <lineage>
        <taxon>Eukaryota</taxon>
        <taxon>Metazoa</taxon>
        <taxon>Ecdysozoa</taxon>
        <taxon>Arthropoda</taxon>
        <taxon>Hexapoda</taxon>
        <taxon>Insecta</taxon>
        <taxon>Pterygota</taxon>
        <taxon>Neoptera</taxon>
        <taxon>Endopterygota</taxon>
        <taxon>Coleoptera</taxon>
        <taxon>Polyphaga</taxon>
        <taxon>Elateriformia</taxon>
        <taxon>Elateroidea</taxon>
        <taxon>Elateridae</taxon>
        <taxon>Agrypninae</taxon>
        <taxon>Pyrophorini</taxon>
        <taxon>Ignelater</taxon>
    </lineage>
</organism>
<dbReference type="Proteomes" id="UP000801492">
    <property type="component" value="Unassembled WGS sequence"/>
</dbReference>
<dbReference type="EMBL" id="VTPC01089963">
    <property type="protein sequence ID" value="KAF2885336.1"/>
    <property type="molecule type" value="Genomic_DNA"/>
</dbReference>
<name>A0A8K0CGQ4_IGNLU</name>
<dbReference type="Pfam" id="PF20700">
    <property type="entry name" value="Mutator"/>
    <property type="match status" value="1"/>
</dbReference>
<gene>
    <name evidence="2" type="ORF">ILUMI_20805</name>
</gene>
<keyword evidence="3" id="KW-1185">Reference proteome</keyword>
<feature type="domain" description="Mutator-like transposase" evidence="1">
    <location>
        <begin position="105"/>
        <end position="165"/>
    </location>
</feature>
<sequence length="182" mass="20600">MDPAKTKRVIRRVVSKPCQIKKRGNLNNLKLRWKQVTSTNNFIAIQNATAATVEESISVVADEIVPNTSNHIPDNNPCDDRITKDNNVNSKADESNYVKAEHITGNRIVDIVHFFETLKLISCHGREFGCSLNNLNLKMEERRGLKSNLHLCCNTCNADFLIPTTKPVLKAWTSILLRYLIL</sequence>
<evidence type="ECO:0000313" key="2">
    <source>
        <dbReference type="EMBL" id="KAF2885336.1"/>
    </source>
</evidence>
<protein>
    <recommendedName>
        <fullName evidence="1">Mutator-like transposase domain-containing protein</fullName>
    </recommendedName>
</protein>
<comment type="caution">
    <text evidence="2">The sequence shown here is derived from an EMBL/GenBank/DDBJ whole genome shotgun (WGS) entry which is preliminary data.</text>
</comment>
<dbReference type="OrthoDB" id="6781756at2759"/>
<proteinExistence type="predicted"/>
<evidence type="ECO:0000259" key="1">
    <source>
        <dbReference type="Pfam" id="PF20700"/>
    </source>
</evidence>
<accession>A0A8K0CGQ4</accession>
<dbReference type="AlphaFoldDB" id="A0A8K0CGQ4"/>
<reference evidence="2" key="1">
    <citation type="submission" date="2019-08" db="EMBL/GenBank/DDBJ databases">
        <title>The genome of the North American firefly Photinus pyralis.</title>
        <authorList>
            <consortium name="Photinus pyralis genome working group"/>
            <person name="Fallon T.R."/>
            <person name="Sander Lower S.E."/>
            <person name="Weng J.-K."/>
        </authorList>
    </citation>
    <scope>NUCLEOTIDE SEQUENCE</scope>
    <source>
        <strain evidence="2">TRF0915ILg1</strain>
        <tissue evidence="2">Whole body</tissue>
    </source>
</reference>
<dbReference type="InterPro" id="IPR049012">
    <property type="entry name" value="Mutator_transp_dom"/>
</dbReference>
<evidence type="ECO:0000313" key="3">
    <source>
        <dbReference type="Proteomes" id="UP000801492"/>
    </source>
</evidence>